<feature type="domain" description="Thioredoxin" evidence="2">
    <location>
        <begin position="8"/>
        <end position="128"/>
    </location>
</feature>
<name>A0A6S6SWG5_9BACT</name>
<dbReference type="AlphaFoldDB" id="A0A6S6SWG5"/>
<dbReference type="Pfam" id="PF03190">
    <property type="entry name" value="Thioredox_DsbH"/>
    <property type="match status" value="1"/>
</dbReference>
<dbReference type="InterPro" id="IPR036249">
    <property type="entry name" value="Thioredoxin-like_sf"/>
</dbReference>
<dbReference type="InterPro" id="IPR013766">
    <property type="entry name" value="Thioredoxin_domain"/>
</dbReference>
<dbReference type="SUPFAM" id="SSF48208">
    <property type="entry name" value="Six-hairpin glycosidases"/>
    <property type="match status" value="1"/>
</dbReference>
<dbReference type="PROSITE" id="PS51352">
    <property type="entry name" value="THIOREDOXIN_2"/>
    <property type="match status" value="1"/>
</dbReference>
<evidence type="ECO:0000256" key="1">
    <source>
        <dbReference type="SAM" id="SignalP"/>
    </source>
</evidence>
<gene>
    <name evidence="3" type="ORF">HELGO_WM4311</name>
</gene>
<dbReference type="Gene3D" id="3.40.30.10">
    <property type="entry name" value="Glutaredoxin"/>
    <property type="match status" value="1"/>
</dbReference>
<protein>
    <submittedName>
        <fullName evidence="3">Thymidylate kinase (EC)</fullName>
        <ecNumber evidence="3">2.7.4.9</ecNumber>
    </submittedName>
</protein>
<keyword evidence="3" id="KW-0418">Kinase</keyword>
<evidence type="ECO:0000313" key="3">
    <source>
        <dbReference type="EMBL" id="CAA6814970.1"/>
    </source>
</evidence>
<dbReference type="Pfam" id="PF07944">
    <property type="entry name" value="Beta-AFase-like_GH127_cat"/>
    <property type="match status" value="1"/>
</dbReference>
<dbReference type="InterPro" id="IPR012341">
    <property type="entry name" value="6hp_glycosidase-like_sf"/>
</dbReference>
<organism evidence="3">
    <name type="scientific">uncultured Sulfurovum sp</name>
    <dbReference type="NCBI Taxonomy" id="269237"/>
    <lineage>
        <taxon>Bacteria</taxon>
        <taxon>Pseudomonadati</taxon>
        <taxon>Campylobacterota</taxon>
        <taxon>Epsilonproteobacteria</taxon>
        <taxon>Campylobacterales</taxon>
        <taxon>Sulfurovaceae</taxon>
        <taxon>Sulfurovum</taxon>
        <taxon>environmental samples</taxon>
    </lineage>
</organism>
<dbReference type="PANTHER" id="PTHR42899">
    <property type="entry name" value="SPERMATOGENESIS-ASSOCIATED PROTEIN 20"/>
    <property type="match status" value="1"/>
</dbReference>
<dbReference type="InterPro" id="IPR024705">
    <property type="entry name" value="Ssp411"/>
</dbReference>
<dbReference type="Gene3D" id="1.50.10.10">
    <property type="match status" value="1"/>
</dbReference>
<feature type="chain" id="PRO_5028161887" evidence="1">
    <location>
        <begin position="19"/>
        <end position="576"/>
    </location>
</feature>
<sequence>MKLLLITLLSFITLSAQTLQTPQFNAELFERAKKENKIIVMDLEAVWCHWCHVMDQTTYQDKKVLALLEKHFIFVKVDHDARPDLAQRYREYGWPATIFFNGDGQEIVKRTGYIAPNQMANLLNAIVKDPSPEEESKEVQNFTQKSSLTKELTQILQKRHDDYYDSKLGGLKSSQKYLEIDAIEYAMNQALHGDKAQSQRAKKTLDAAIGLIDPVWGGAYQYSTHGDWEHAHYEKIMRTQTRYIKTYALAAKQFNEPKYLEASKKVASYMFRFLQSPEGAFYVSQDADLEQGTKAHDYFTYNNEKRLSLGIPRIDKHLYASSQGGMIEGLIYLYEASKNEKYLNEALRAINWTFSKRLVRGGGFSHDKDTSILYLDDNIKMGKALLALYRSTGEARWLIQAVQLGKFIEKKFKAPKAGILTATDNGTPIKPVRQLDENIQSARFMNLLAHYSGKERYKKFAQHIMKYLTTETVSLRRITEAGILLADYELNNDPLHLTVNGDFSKAETKALKEVALKNASWYSRIDLIDLNQAPSYNQDITYPKTNKPTAFICTQSQCSYPLFTAKEFQEIIEKFN</sequence>
<dbReference type="InterPro" id="IPR004879">
    <property type="entry name" value="Ssp411-like_TRX"/>
</dbReference>
<dbReference type="PANTHER" id="PTHR42899:SF1">
    <property type="entry name" value="SPERMATOGENESIS-ASSOCIATED PROTEIN 20"/>
    <property type="match status" value="1"/>
</dbReference>
<proteinExistence type="predicted"/>
<reference evidence="3" key="1">
    <citation type="submission" date="2020-01" db="EMBL/GenBank/DDBJ databases">
        <authorList>
            <person name="Meier V. D."/>
            <person name="Meier V D."/>
        </authorList>
    </citation>
    <scope>NUCLEOTIDE SEQUENCE</scope>
    <source>
        <strain evidence="3">HLG_WM_MAG_05</strain>
    </source>
</reference>
<keyword evidence="1" id="KW-0732">Signal</keyword>
<dbReference type="GO" id="GO:0005975">
    <property type="term" value="P:carbohydrate metabolic process"/>
    <property type="evidence" value="ECO:0007669"/>
    <property type="project" value="InterPro"/>
</dbReference>
<accession>A0A6S6SWG5</accession>
<dbReference type="EMBL" id="CACVAU010000044">
    <property type="protein sequence ID" value="CAA6814970.1"/>
    <property type="molecule type" value="Genomic_DNA"/>
</dbReference>
<dbReference type="GO" id="GO:0004798">
    <property type="term" value="F:dTMP kinase activity"/>
    <property type="evidence" value="ECO:0007669"/>
    <property type="project" value="UniProtKB-EC"/>
</dbReference>
<dbReference type="PIRSF" id="PIRSF006402">
    <property type="entry name" value="UCP006402_thioredoxin"/>
    <property type="match status" value="1"/>
</dbReference>
<evidence type="ECO:0000259" key="2">
    <source>
        <dbReference type="PROSITE" id="PS51352"/>
    </source>
</evidence>
<feature type="signal peptide" evidence="1">
    <location>
        <begin position="1"/>
        <end position="18"/>
    </location>
</feature>
<dbReference type="InterPro" id="IPR008928">
    <property type="entry name" value="6-hairpin_glycosidase_sf"/>
</dbReference>
<keyword evidence="3" id="KW-0808">Transferase</keyword>
<dbReference type="EC" id="2.7.4.9" evidence="3"/>
<dbReference type="SUPFAM" id="SSF52833">
    <property type="entry name" value="Thioredoxin-like"/>
    <property type="match status" value="1"/>
</dbReference>
<dbReference type="InterPro" id="IPR012878">
    <property type="entry name" value="Beta-AFase-like_GH127_cat"/>
</dbReference>